<protein>
    <submittedName>
        <fullName evidence="2">Uncharacterized protein</fullName>
    </submittedName>
</protein>
<organism evidence="2 3">
    <name type="scientific">Fictibacillus iocasae</name>
    <dbReference type="NCBI Taxonomy" id="2715437"/>
    <lineage>
        <taxon>Bacteria</taxon>
        <taxon>Bacillati</taxon>
        <taxon>Bacillota</taxon>
        <taxon>Bacilli</taxon>
        <taxon>Bacillales</taxon>
        <taxon>Fictibacillaceae</taxon>
        <taxon>Fictibacillus</taxon>
    </lineage>
</organism>
<reference evidence="3" key="1">
    <citation type="journal article" date="2019" name="Int. J. Syst. Evol. Microbiol.">
        <title>The Global Catalogue of Microorganisms (GCM) 10K type strain sequencing project: providing services to taxonomists for standard genome sequencing and annotation.</title>
        <authorList>
            <consortium name="The Broad Institute Genomics Platform"/>
            <consortium name="The Broad Institute Genome Sequencing Center for Infectious Disease"/>
            <person name="Wu L."/>
            <person name="Ma J."/>
        </authorList>
    </citation>
    <scope>NUCLEOTIDE SEQUENCE [LARGE SCALE GENOMIC DNA]</scope>
    <source>
        <strain evidence="3">NBRC 106396</strain>
    </source>
</reference>
<feature type="region of interest" description="Disordered" evidence="1">
    <location>
        <begin position="144"/>
        <end position="173"/>
    </location>
</feature>
<dbReference type="EMBL" id="JBHTCP010000010">
    <property type="protein sequence ID" value="MFC7371083.1"/>
    <property type="molecule type" value="Genomic_DNA"/>
</dbReference>
<name>A0ABW2NPG0_9BACL</name>
<evidence type="ECO:0000256" key="1">
    <source>
        <dbReference type="SAM" id="MobiDB-lite"/>
    </source>
</evidence>
<dbReference type="Proteomes" id="UP001596549">
    <property type="component" value="Unassembled WGS sequence"/>
</dbReference>
<dbReference type="RefSeq" id="WP_379747305.1">
    <property type="nucleotide sequence ID" value="NZ_JBHTCP010000010.1"/>
</dbReference>
<comment type="caution">
    <text evidence="2">The sequence shown here is derived from an EMBL/GenBank/DDBJ whole genome shotgun (WGS) entry which is preliminary data.</text>
</comment>
<evidence type="ECO:0000313" key="2">
    <source>
        <dbReference type="EMBL" id="MFC7371083.1"/>
    </source>
</evidence>
<dbReference type="PROSITE" id="PS51257">
    <property type="entry name" value="PROKAR_LIPOPROTEIN"/>
    <property type="match status" value="1"/>
</dbReference>
<evidence type="ECO:0000313" key="3">
    <source>
        <dbReference type="Proteomes" id="UP001596549"/>
    </source>
</evidence>
<proteinExistence type="predicted"/>
<accession>A0ABW2NPG0</accession>
<feature type="compositionally biased region" description="Low complexity" evidence="1">
    <location>
        <begin position="152"/>
        <end position="173"/>
    </location>
</feature>
<sequence>MMNNTKRMLGGLLSAAVVLSGCGTSYYEGTIEEDAIYEEEIYDEPMDTGSSTNTDYEPEEEYVAEGELQLDHLQPYYPDLDLEAMETYIEENGLEFNEEELIAFLDDLQNNGETTVFENYYADENVFPWWLFLAASVTKTKPTGKITFNKPSTKTTTTKASSGFGSGSSSSGS</sequence>
<gene>
    <name evidence="2" type="ORF">ACFQPF_05290</name>
</gene>
<keyword evidence="3" id="KW-1185">Reference proteome</keyword>